<accession>A0ABS8V4Y4</accession>
<gene>
    <name evidence="1" type="ORF">HAX54_028902</name>
</gene>
<dbReference type="PANTHER" id="PTHR33233">
    <property type="entry name" value="ENDONUCLEASE/EXONUCLEASE/PHOSPHATASE"/>
    <property type="match status" value="1"/>
</dbReference>
<reference evidence="1 2" key="1">
    <citation type="journal article" date="2021" name="BMC Genomics">
        <title>Datura genome reveals duplications of psychoactive alkaloid biosynthetic genes and high mutation rate following tissue culture.</title>
        <authorList>
            <person name="Rajewski A."/>
            <person name="Carter-House D."/>
            <person name="Stajich J."/>
            <person name="Litt A."/>
        </authorList>
    </citation>
    <scope>NUCLEOTIDE SEQUENCE [LARGE SCALE GENOMIC DNA]</scope>
    <source>
        <strain evidence="1">AR-01</strain>
    </source>
</reference>
<protein>
    <submittedName>
        <fullName evidence="1">Uncharacterized protein</fullName>
    </submittedName>
</protein>
<sequence>MASQFLKSSRLSLSVGSTGKETWITEGERNPKFETLRPIDLDISIPRINEPPTSLDEAHKLEENVQRDWVNLFYRNHLVAKGMPLNYVTSLIKDGETIVELYKEEVEREILKWTYLFHVVRASPTIAAFERYIAA</sequence>
<name>A0ABS8V4Y4_DATST</name>
<dbReference type="EMBL" id="JACEIK010003559">
    <property type="protein sequence ID" value="MCD9642215.1"/>
    <property type="molecule type" value="Genomic_DNA"/>
</dbReference>
<proteinExistence type="predicted"/>
<dbReference type="Proteomes" id="UP000823775">
    <property type="component" value="Unassembled WGS sequence"/>
</dbReference>
<dbReference type="PANTHER" id="PTHR33233:SF17">
    <property type="entry name" value="DUF4283 DOMAIN-CONTAINING PROTEIN"/>
    <property type="match status" value="1"/>
</dbReference>
<evidence type="ECO:0000313" key="2">
    <source>
        <dbReference type="Proteomes" id="UP000823775"/>
    </source>
</evidence>
<comment type="caution">
    <text evidence="1">The sequence shown here is derived from an EMBL/GenBank/DDBJ whole genome shotgun (WGS) entry which is preliminary data.</text>
</comment>
<keyword evidence="2" id="KW-1185">Reference proteome</keyword>
<evidence type="ECO:0000313" key="1">
    <source>
        <dbReference type="EMBL" id="MCD9642215.1"/>
    </source>
</evidence>
<organism evidence="1 2">
    <name type="scientific">Datura stramonium</name>
    <name type="common">Jimsonweed</name>
    <name type="synonym">Common thornapple</name>
    <dbReference type="NCBI Taxonomy" id="4076"/>
    <lineage>
        <taxon>Eukaryota</taxon>
        <taxon>Viridiplantae</taxon>
        <taxon>Streptophyta</taxon>
        <taxon>Embryophyta</taxon>
        <taxon>Tracheophyta</taxon>
        <taxon>Spermatophyta</taxon>
        <taxon>Magnoliopsida</taxon>
        <taxon>eudicotyledons</taxon>
        <taxon>Gunneridae</taxon>
        <taxon>Pentapetalae</taxon>
        <taxon>asterids</taxon>
        <taxon>lamiids</taxon>
        <taxon>Solanales</taxon>
        <taxon>Solanaceae</taxon>
        <taxon>Solanoideae</taxon>
        <taxon>Datureae</taxon>
        <taxon>Datura</taxon>
    </lineage>
</organism>